<dbReference type="Proteomes" id="UP000265882">
    <property type="component" value="Unassembled WGS sequence"/>
</dbReference>
<gene>
    <name evidence="2" type="ORF">C4520_01880</name>
</gene>
<evidence type="ECO:0000259" key="1">
    <source>
        <dbReference type="Pfam" id="PF22807"/>
    </source>
</evidence>
<dbReference type="InterPro" id="IPR011041">
    <property type="entry name" value="Quinoprot_gluc/sorb_DH_b-prop"/>
</dbReference>
<feature type="domain" description="Pyrroloquinoline quinone-dependent pyranose dehydrogenase beta-propeller" evidence="1">
    <location>
        <begin position="35"/>
        <end position="369"/>
    </location>
</feature>
<evidence type="ECO:0000313" key="2">
    <source>
        <dbReference type="EMBL" id="RJP25647.1"/>
    </source>
</evidence>
<comment type="caution">
    <text evidence="2">The sequence shown here is derived from an EMBL/GenBank/DDBJ whole genome shotgun (WGS) entry which is preliminary data.</text>
</comment>
<evidence type="ECO:0000313" key="3">
    <source>
        <dbReference type="Proteomes" id="UP000265882"/>
    </source>
</evidence>
<dbReference type="InterPro" id="IPR011042">
    <property type="entry name" value="6-blade_b-propeller_TolB-like"/>
</dbReference>
<dbReference type="Gene3D" id="2.120.10.30">
    <property type="entry name" value="TolB, C-terminal domain"/>
    <property type="match status" value="1"/>
</dbReference>
<organism evidence="2 3">
    <name type="scientific">Abyssobacteria bacterium (strain SURF_5)</name>
    <dbReference type="NCBI Taxonomy" id="2093360"/>
    <lineage>
        <taxon>Bacteria</taxon>
        <taxon>Pseudomonadati</taxon>
        <taxon>Candidatus Hydrogenedentota</taxon>
        <taxon>Candidatus Abyssobacteria</taxon>
    </lineage>
</organism>
<name>A0A3A4NYT8_ABYX5</name>
<dbReference type="SUPFAM" id="SSF50952">
    <property type="entry name" value="Soluble quinoprotein glucose dehydrogenase"/>
    <property type="match status" value="1"/>
</dbReference>
<dbReference type="PANTHER" id="PTHR33546">
    <property type="entry name" value="LARGE, MULTIFUNCTIONAL SECRETED PROTEIN-RELATED"/>
    <property type="match status" value="1"/>
</dbReference>
<dbReference type="InterPro" id="IPR054539">
    <property type="entry name" value="Beta-prop_PDH"/>
</dbReference>
<dbReference type="Pfam" id="PF22807">
    <property type="entry name" value="TrAA12"/>
    <property type="match status" value="1"/>
</dbReference>
<protein>
    <submittedName>
        <fullName evidence="2">Sorbosone dehydrogenase family protein</fullName>
    </submittedName>
</protein>
<dbReference type="PANTHER" id="PTHR33546:SF1">
    <property type="entry name" value="LARGE, MULTIFUNCTIONAL SECRETED PROTEIN"/>
    <property type="match status" value="1"/>
</dbReference>
<sequence>MAKNFVLLIAVVEFIFFSCGISDAENTQLPLHLIKLPAGFEIAVYANDIPGARSMTLGKNGTLFVGTRNEGKVYAVLDNDNDSKADEVITIAGGLNMPNGVAFRDGSLYVAEINRIIRFDRIEENLQRPPDAVVVNDSFPADRSHGWKFIRFGPDGKLYVPVGMPCNICVRENPRYGTIMRMNPDGYDLEIFARGIRNTVGFDWHPKTGVLWFTDNGRDRLSDDLPPDELNYAPQEGMHFGFPYCYGKNTPDPFFEEEADCRKYVPAAMNLGPHVAALGMRFYTGEMFPSEYRTQIFIAEHGSWNRTEPIGYRVMLVRLEDNKPAALEVFADGWLQDSDKWGRPVDVQVMPDGALLVSDDHSGSIYRISYSRQP</sequence>
<reference evidence="2 3" key="1">
    <citation type="journal article" date="2017" name="ISME J.">
        <title>Energy and carbon metabolisms in a deep terrestrial subsurface fluid microbial community.</title>
        <authorList>
            <person name="Momper L."/>
            <person name="Jungbluth S.P."/>
            <person name="Lee M.D."/>
            <person name="Amend J.P."/>
        </authorList>
    </citation>
    <scope>NUCLEOTIDE SEQUENCE [LARGE SCALE GENOMIC DNA]</scope>
    <source>
        <strain evidence="2">SURF_5</strain>
    </source>
</reference>
<accession>A0A3A4NYT8</accession>
<dbReference type="AlphaFoldDB" id="A0A3A4NYT8"/>
<proteinExistence type="predicted"/>
<dbReference type="EMBL" id="QZKU01000019">
    <property type="protein sequence ID" value="RJP25647.1"/>
    <property type="molecule type" value="Genomic_DNA"/>
</dbReference>